<protein>
    <submittedName>
        <fullName evidence="1">Uncharacterized protein</fullName>
    </submittedName>
</protein>
<accession>A0AC11DM28</accession>
<name>A0AC11DM28_SHEEP</name>
<reference evidence="1" key="1">
    <citation type="submission" date="2020-11" db="EMBL/GenBank/DDBJ databases">
        <authorList>
            <person name="Davenport K.M."/>
            <person name="Bickhart D.M."/>
            <person name="Smith T.P.L."/>
            <person name="Murdoch B.M."/>
            <person name="Rosen B.D."/>
        </authorList>
    </citation>
    <scope>NUCLEOTIDE SEQUENCE [LARGE SCALE GENOMIC DNA]</scope>
    <source>
        <strain evidence="1">OAR_USU_Benz2616</strain>
    </source>
</reference>
<proteinExistence type="predicted"/>
<organism evidence="1">
    <name type="scientific">Ovis aries</name>
    <name type="common">Sheep</name>
    <dbReference type="NCBI Taxonomy" id="9940"/>
    <lineage>
        <taxon>Eukaryota</taxon>
        <taxon>Metazoa</taxon>
        <taxon>Chordata</taxon>
        <taxon>Craniata</taxon>
        <taxon>Vertebrata</taxon>
        <taxon>Euteleostomi</taxon>
        <taxon>Mammalia</taxon>
        <taxon>Eutheria</taxon>
        <taxon>Laurasiatheria</taxon>
        <taxon>Artiodactyla</taxon>
        <taxon>Ruminantia</taxon>
        <taxon>Pecora</taxon>
        <taxon>Bovidae</taxon>
        <taxon>Caprinae</taxon>
        <taxon>Ovis</taxon>
    </lineage>
</organism>
<sequence length="229" mass="24233">GPPHQEPSNAAPSFPLHRELKDCRKRLPDYLRALPWSSFGLIKVKALHEAILGATEQHVGLSGVEADFVHCALVLREQLVLLVAGRPAQVPGDHHAIGGRRGQQVLVHLVPDNVCTAQVEGGLAAHAQVQLLHKLLLLNGIDLEDAAACYDHLGRVTAHTDGIGRSIQMAVHGAASQHAPTEGRGHTGHLLHGCTGGEDRSVKWADLVSLAAGACPFRPFTLGGSSKTA</sequence>
<reference evidence="1" key="3">
    <citation type="submission" date="2025-09" db="UniProtKB">
        <authorList>
            <consortium name="Ensembl"/>
        </authorList>
    </citation>
    <scope>IDENTIFICATION</scope>
</reference>
<dbReference type="Ensembl" id="ENSOART00020046299.1">
    <property type="protein sequence ID" value="ENSOARP00020045552.1"/>
    <property type="gene ID" value="ENSOARG00020031520.1"/>
</dbReference>
<reference evidence="1" key="2">
    <citation type="submission" date="2025-08" db="UniProtKB">
        <authorList>
            <consortium name="Ensembl"/>
        </authorList>
    </citation>
    <scope>IDENTIFICATION</scope>
</reference>
<evidence type="ECO:0000313" key="1">
    <source>
        <dbReference type="Ensembl" id="ENSOARP00020045552.1"/>
    </source>
</evidence>